<dbReference type="GO" id="GO:0005975">
    <property type="term" value="P:carbohydrate metabolic process"/>
    <property type="evidence" value="ECO:0007669"/>
    <property type="project" value="InterPro"/>
</dbReference>
<dbReference type="Proteomes" id="UP000198589">
    <property type="component" value="Unassembled WGS sequence"/>
</dbReference>
<dbReference type="InterPro" id="IPR050226">
    <property type="entry name" value="NagZ_Beta-hexosaminidase"/>
</dbReference>
<dbReference type="STRING" id="1798228.SAMN05216574_11555"/>
<dbReference type="PRINTS" id="PR00133">
    <property type="entry name" value="GLHYDRLASE3"/>
</dbReference>
<dbReference type="OrthoDB" id="9805821at2"/>
<dbReference type="PROSITE" id="PS00775">
    <property type="entry name" value="GLYCOSYL_HYDROL_F3"/>
    <property type="match status" value="1"/>
</dbReference>
<accession>A0A1I2JC07</accession>
<dbReference type="InterPro" id="IPR001764">
    <property type="entry name" value="Glyco_hydro_3_N"/>
</dbReference>
<reference evidence="6" key="1">
    <citation type="submission" date="2016-10" db="EMBL/GenBank/DDBJ databases">
        <authorList>
            <person name="Varghese N."/>
            <person name="Submissions S."/>
        </authorList>
    </citation>
    <scope>NUCLEOTIDE SEQUENCE [LARGE SCALE GENOMIC DNA]</scope>
    <source>
        <strain evidence="6">DSM 46838</strain>
    </source>
</reference>
<comment type="similarity">
    <text evidence="1">Belongs to the glycosyl hydrolase 3 family.</text>
</comment>
<keyword evidence="6" id="KW-1185">Reference proteome</keyword>
<dbReference type="InterPro" id="IPR017853">
    <property type="entry name" value="GH"/>
</dbReference>
<dbReference type="GO" id="GO:0009254">
    <property type="term" value="P:peptidoglycan turnover"/>
    <property type="evidence" value="ECO:0007669"/>
    <property type="project" value="TreeGrafter"/>
</dbReference>
<dbReference type="Gene3D" id="3.20.20.300">
    <property type="entry name" value="Glycoside hydrolase, family 3, N-terminal domain"/>
    <property type="match status" value="1"/>
</dbReference>
<dbReference type="AlphaFoldDB" id="A0A1I2JC07"/>
<dbReference type="SUPFAM" id="SSF51445">
    <property type="entry name" value="(Trans)glycosidases"/>
    <property type="match status" value="1"/>
</dbReference>
<dbReference type="Pfam" id="PF00933">
    <property type="entry name" value="Glyco_hydro_3"/>
    <property type="match status" value="1"/>
</dbReference>
<dbReference type="PANTHER" id="PTHR30480">
    <property type="entry name" value="BETA-HEXOSAMINIDASE-RELATED"/>
    <property type="match status" value="1"/>
</dbReference>
<evidence type="ECO:0000259" key="4">
    <source>
        <dbReference type="Pfam" id="PF00933"/>
    </source>
</evidence>
<protein>
    <submittedName>
        <fullName evidence="5">Beta-N-acetylhexosaminidase</fullName>
    </submittedName>
</protein>
<sequence length="489" mass="50463">MPELDDLVTACLMPGFAGPRLPGWVARELDRGLAGICVYGQNLTDGGEPAPDRVRALGDAVRRVRPDALVALDEEGGDVTRLEYLVGSGYPGNLALGVADDEALTEAVAAAIGADLRRAGVTVDLAPSVDVNSDSRNPVIGVRSFGPDPDAVARHGAAYVRGLRSAGVAAAAKHFPGHGATTVDSHLGLPTIDADEATFRRRELPPFAAAVTAGVDLVMTSHVVFTALDEQPATLSRRLLVDLLRTELGFDGVVVTDALDMAGVRAAHGIARAGALSLAAGADLLLIGAEDGEQHCGDLRRAVTDAVREGVLPESRLHDAAQRVRALRTRLAATEPGPVPPASGIGATAARRALRARDVVPLTAPAVVAELRAGTNLAVGDAKWSLAEPLARHGLVAGERQVREADGTPEDVVAAAAGRPLVVAVRDAYRSDWQRAWLHRLAELRPDAVLVAVGMPDDAGLVPGPVVLTHGAGRVNTAAAAGLLAGEPA</sequence>
<evidence type="ECO:0000256" key="3">
    <source>
        <dbReference type="ARBA" id="ARBA00023295"/>
    </source>
</evidence>
<evidence type="ECO:0000256" key="1">
    <source>
        <dbReference type="ARBA" id="ARBA00005336"/>
    </source>
</evidence>
<proteinExistence type="inferred from homology"/>
<evidence type="ECO:0000313" key="6">
    <source>
        <dbReference type="Proteomes" id="UP000198589"/>
    </source>
</evidence>
<gene>
    <name evidence="5" type="ORF">SAMN05216574_11555</name>
</gene>
<dbReference type="PANTHER" id="PTHR30480:SF16">
    <property type="entry name" value="GLYCOSIDE HYDROLASE FAMILY 3 DOMAIN PROTEIN"/>
    <property type="match status" value="1"/>
</dbReference>
<dbReference type="RefSeq" id="WP_092201689.1">
    <property type="nucleotide sequence ID" value="NZ_FOND01000015.1"/>
</dbReference>
<evidence type="ECO:0000256" key="2">
    <source>
        <dbReference type="ARBA" id="ARBA00022801"/>
    </source>
</evidence>
<evidence type="ECO:0000313" key="5">
    <source>
        <dbReference type="EMBL" id="SFF50211.1"/>
    </source>
</evidence>
<keyword evidence="3" id="KW-0326">Glycosidase</keyword>
<name>A0A1I2JC07_9ACTN</name>
<dbReference type="EMBL" id="FOND01000015">
    <property type="protein sequence ID" value="SFF50211.1"/>
    <property type="molecule type" value="Genomic_DNA"/>
</dbReference>
<dbReference type="InterPro" id="IPR036962">
    <property type="entry name" value="Glyco_hydro_3_N_sf"/>
</dbReference>
<dbReference type="GO" id="GO:0004553">
    <property type="term" value="F:hydrolase activity, hydrolyzing O-glycosyl compounds"/>
    <property type="evidence" value="ECO:0007669"/>
    <property type="project" value="InterPro"/>
</dbReference>
<keyword evidence="2" id="KW-0378">Hydrolase</keyword>
<dbReference type="InterPro" id="IPR019800">
    <property type="entry name" value="Glyco_hydro_3_AS"/>
</dbReference>
<organism evidence="5 6">
    <name type="scientific">Blastococcus tunisiensis</name>
    <dbReference type="NCBI Taxonomy" id="1798228"/>
    <lineage>
        <taxon>Bacteria</taxon>
        <taxon>Bacillati</taxon>
        <taxon>Actinomycetota</taxon>
        <taxon>Actinomycetes</taxon>
        <taxon>Geodermatophilales</taxon>
        <taxon>Geodermatophilaceae</taxon>
        <taxon>Blastococcus</taxon>
    </lineage>
</organism>
<feature type="domain" description="Glycoside hydrolase family 3 N-terminal" evidence="4">
    <location>
        <begin position="33"/>
        <end position="325"/>
    </location>
</feature>